<evidence type="ECO:0000313" key="2">
    <source>
        <dbReference type="EMBL" id="KAK3782993.1"/>
    </source>
</evidence>
<dbReference type="Proteomes" id="UP001283361">
    <property type="component" value="Unassembled WGS sequence"/>
</dbReference>
<evidence type="ECO:0000256" key="1">
    <source>
        <dbReference type="SAM" id="MobiDB-lite"/>
    </source>
</evidence>
<name>A0AAE1A7Z1_9GAST</name>
<sequence>MVRLRTVSRHVSPKMLKSERQSFSGHTQTESETQKPLGQSSGRSSDVLELRTSRHKPLNSREVSLLGQGLNVVEA</sequence>
<protein>
    <submittedName>
        <fullName evidence="2">Uncharacterized protein</fullName>
    </submittedName>
</protein>
<feature type="compositionally biased region" description="Polar residues" evidence="1">
    <location>
        <begin position="21"/>
        <end position="44"/>
    </location>
</feature>
<proteinExistence type="predicted"/>
<evidence type="ECO:0000313" key="3">
    <source>
        <dbReference type="Proteomes" id="UP001283361"/>
    </source>
</evidence>
<dbReference type="AlphaFoldDB" id="A0AAE1A7Z1"/>
<comment type="caution">
    <text evidence="2">The sequence shown here is derived from an EMBL/GenBank/DDBJ whole genome shotgun (WGS) entry which is preliminary data.</text>
</comment>
<keyword evidence="3" id="KW-1185">Reference proteome</keyword>
<dbReference type="EMBL" id="JAWDGP010002464">
    <property type="protein sequence ID" value="KAK3782993.1"/>
    <property type="molecule type" value="Genomic_DNA"/>
</dbReference>
<organism evidence="2 3">
    <name type="scientific">Elysia crispata</name>
    <name type="common">lettuce slug</name>
    <dbReference type="NCBI Taxonomy" id="231223"/>
    <lineage>
        <taxon>Eukaryota</taxon>
        <taxon>Metazoa</taxon>
        <taxon>Spiralia</taxon>
        <taxon>Lophotrochozoa</taxon>
        <taxon>Mollusca</taxon>
        <taxon>Gastropoda</taxon>
        <taxon>Heterobranchia</taxon>
        <taxon>Euthyneura</taxon>
        <taxon>Panpulmonata</taxon>
        <taxon>Sacoglossa</taxon>
        <taxon>Placobranchoidea</taxon>
        <taxon>Plakobranchidae</taxon>
        <taxon>Elysia</taxon>
    </lineage>
</organism>
<accession>A0AAE1A7Z1</accession>
<feature type="compositionally biased region" description="Basic residues" evidence="1">
    <location>
        <begin position="1"/>
        <end position="12"/>
    </location>
</feature>
<feature type="region of interest" description="Disordered" evidence="1">
    <location>
        <begin position="1"/>
        <end position="60"/>
    </location>
</feature>
<gene>
    <name evidence="2" type="ORF">RRG08_058052</name>
</gene>
<reference evidence="2" key="1">
    <citation type="journal article" date="2023" name="G3 (Bethesda)">
        <title>A reference genome for the long-term kleptoplast-retaining sea slug Elysia crispata morphotype clarki.</title>
        <authorList>
            <person name="Eastman K.E."/>
            <person name="Pendleton A.L."/>
            <person name="Shaikh M.A."/>
            <person name="Suttiyut T."/>
            <person name="Ogas R."/>
            <person name="Tomko P."/>
            <person name="Gavelis G."/>
            <person name="Widhalm J.R."/>
            <person name="Wisecaver J.H."/>
        </authorList>
    </citation>
    <scope>NUCLEOTIDE SEQUENCE</scope>
    <source>
        <strain evidence="2">ECLA1</strain>
    </source>
</reference>